<name>A0A6N7C396_9GAMM</name>
<gene>
    <name evidence="1" type="ORF">FQV37_2461</name>
</gene>
<protein>
    <submittedName>
        <fullName evidence="1">Uncharacterized protein</fullName>
    </submittedName>
</protein>
<dbReference type="EMBL" id="VZIZ01000006">
    <property type="protein sequence ID" value="KAF0569836.1"/>
    <property type="molecule type" value="Genomic_DNA"/>
</dbReference>
<evidence type="ECO:0000313" key="1">
    <source>
        <dbReference type="EMBL" id="KAF0569836.1"/>
    </source>
</evidence>
<organism evidence="1 2">
    <name type="scientific">Psychrobacter nivimaris</name>
    <dbReference type="NCBI Taxonomy" id="281738"/>
    <lineage>
        <taxon>Bacteria</taxon>
        <taxon>Pseudomonadati</taxon>
        <taxon>Pseudomonadota</taxon>
        <taxon>Gammaproteobacteria</taxon>
        <taxon>Moraxellales</taxon>
        <taxon>Moraxellaceae</taxon>
        <taxon>Psychrobacter</taxon>
    </lineage>
</organism>
<sequence>MHYRNMPDEAKRKMPYCLLLHSKKANIVFNQRVNQFLAKHKYKKAQTAFIALGFILSL</sequence>
<proteinExistence type="predicted"/>
<keyword evidence="2" id="KW-1185">Reference proteome</keyword>
<comment type="caution">
    <text evidence="1">The sequence shown here is derived from an EMBL/GenBank/DDBJ whole genome shotgun (WGS) entry which is preliminary data.</text>
</comment>
<reference evidence="1 2" key="1">
    <citation type="submission" date="2019-09" db="EMBL/GenBank/DDBJ databases">
        <title>Draft genome sequence of Psychrobacter nivimaris LAMA 639, in search for biotechnological relevant genes.</title>
        <authorList>
            <person name="Lima A.O.S."/>
            <person name="Staloch B.E.K."/>
            <person name="Freitas R.C."/>
            <person name="Niero H."/>
            <person name="Silva M.A.C."/>
        </authorList>
    </citation>
    <scope>NUCLEOTIDE SEQUENCE [LARGE SCALE GENOMIC DNA]</scope>
    <source>
        <strain evidence="1 2">LAMA 639</strain>
    </source>
</reference>
<dbReference type="Proteomes" id="UP000471465">
    <property type="component" value="Unassembled WGS sequence"/>
</dbReference>
<accession>A0A6N7C396</accession>
<dbReference type="AlphaFoldDB" id="A0A6N7C396"/>
<evidence type="ECO:0000313" key="2">
    <source>
        <dbReference type="Proteomes" id="UP000471465"/>
    </source>
</evidence>